<evidence type="ECO:0000313" key="3">
    <source>
        <dbReference type="Proteomes" id="UP001187192"/>
    </source>
</evidence>
<feature type="compositionally biased region" description="Basic and acidic residues" evidence="1">
    <location>
        <begin position="72"/>
        <end position="92"/>
    </location>
</feature>
<organism evidence="2 3">
    <name type="scientific">Ficus carica</name>
    <name type="common">Common fig</name>
    <dbReference type="NCBI Taxonomy" id="3494"/>
    <lineage>
        <taxon>Eukaryota</taxon>
        <taxon>Viridiplantae</taxon>
        <taxon>Streptophyta</taxon>
        <taxon>Embryophyta</taxon>
        <taxon>Tracheophyta</taxon>
        <taxon>Spermatophyta</taxon>
        <taxon>Magnoliopsida</taxon>
        <taxon>eudicotyledons</taxon>
        <taxon>Gunneridae</taxon>
        <taxon>Pentapetalae</taxon>
        <taxon>rosids</taxon>
        <taxon>fabids</taxon>
        <taxon>Rosales</taxon>
        <taxon>Moraceae</taxon>
        <taxon>Ficeae</taxon>
        <taxon>Ficus</taxon>
    </lineage>
</organism>
<feature type="region of interest" description="Disordered" evidence="1">
    <location>
        <begin position="1"/>
        <end position="22"/>
    </location>
</feature>
<evidence type="ECO:0000256" key="1">
    <source>
        <dbReference type="SAM" id="MobiDB-lite"/>
    </source>
</evidence>
<evidence type="ECO:0000313" key="2">
    <source>
        <dbReference type="EMBL" id="GMN33495.1"/>
    </source>
</evidence>
<comment type="caution">
    <text evidence="2">The sequence shown here is derived from an EMBL/GenBank/DDBJ whole genome shotgun (WGS) entry which is preliminary data.</text>
</comment>
<dbReference type="EMBL" id="BTGU01000004">
    <property type="protein sequence ID" value="GMN33495.1"/>
    <property type="molecule type" value="Genomic_DNA"/>
</dbReference>
<dbReference type="Proteomes" id="UP001187192">
    <property type="component" value="Unassembled WGS sequence"/>
</dbReference>
<gene>
    <name evidence="2" type="ORF">TIFTF001_004205</name>
</gene>
<protein>
    <submittedName>
        <fullName evidence="2">Uncharacterized protein</fullName>
    </submittedName>
</protein>
<accession>A0AA87ZK19</accession>
<dbReference type="AlphaFoldDB" id="A0AA87ZK19"/>
<feature type="region of interest" description="Disordered" evidence="1">
    <location>
        <begin position="63"/>
        <end position="92"/>
    </location>
</feature>
<proteinExistence type="predicted"/>
<reference evidence="2" key="1">
    <citation type="submission" date="2023-07" db="EMBL/GenBank/DDBJ databases">
        <title>draft genome sequence of fig (Ficus carica).</title>
        <authorList>
            <person name="Takahashi T."/>
            <person name="Nishimura K."/>
        </authorList>
    </citation>
    <scope>NUCLEOTIDE SEQUENCE</scope>
</reference>
<keyword evidence="3" id="KW-1185">Reference proteome</keyword>
<name>A0AA87ZK19_FICCA</name>
<sequence length="92" mass="10277">MTKESWVRNKLPSPFGLASMNQKWDLPPNPNCRRCRVAMKSESPPSHEAVAFAEGSSCESVIVTKQPPPSQHLKDEDRESCELRHQNTGEGS</sequence>